<dbReference type="CDD" id="cd04678">
    <property type="entry name" value="NUDIX_MTH2_Nudt15"/>
    <property type="match status" value="1"/>
</dbReference>
<sequence length="154" mass="16765">MSTLYPRVGVGVILTNGQGLVLLGKRKGSHAPYWSIPGGHLELGESFESAAIREVAEETGLEIHGPEVVAVTNNLETWRESGLHYISVTLLAQTDGEPQLLEPEKCEGWIWCDPRALPEPHFDASRQSIACWLAGRCYLPSDLPTVSAESAELS</sequence>
<evidence type="ECO:0000259" key="4">
    <source>
        <dbReference type="PROSITE" id="PS51462"/>
    </source>
</evidence>
<feature type="domain" description="Nudix hydrolase" evidence="4">
    <location>
        <begin position="5"/>
        <end position="135"/>
    </location>
</feature>
<evidence type="ECO:0000256" key="3">
    <source>
        <dbReference type="RuleBase" id="RU003476"/>
    </source>
</evidence>
<dbReference type="Proteomes" id="UP000179934">
    <property type="component" value="Unassembled WGS sequence"/>
</dbReference>
<dbReference type="GO" id="GO:0006203">
    <property type="term" value="P:dGTP catabolic process"/>
    <property type="evidence" value="ECO:0007669"/>
    <property type="project" value="TreeGrafter"/>
</dbReference>
<dbReference type="SUPFAM" id="SSF55811">
    <property type="entry name" value="Nudix"/>
    <property type="match status" value="1"/>
</dbReference>
<dbReference type="STRING" id="646.BJD16_15595"/>
<name>A0A1S2CVX6_AERSO</name>
<dbReference type="InterPro" id="IPR015797">
    <property type="entry name" value="NUDIX_hydrolase-like_dom_sf"/>
</dbReference>
<comment type="cofactor">
    <cofactor evidence="1">
        <name>Mg(2+)</name>
        <dbReference type="ChEBI" id="CHEBI:18420"/>
    </cofactor>
</comment>
<dbReference type="PROSITE" id="PS51462">
    <property type="entry name" value="NUDIX"/>
    <property type="match status" value="1"/>
</dbReference>
<dbReference type="InterPro" id="IPR020084">
    <property type="entry name" value="NUDIX_hydrolase_CS"/>
</dbReference>
<dbReference type="FunFam" id="3.90.79.10:FF:000060">
    <property type="entry name" value="Nudix hydrolase 1"/>
    <property type="match status" value="1"/>
</dbReference>
<reference evidence="5 6" key="1">
    <citation type="submission" date="2016-09" db="EMBL/GenBank/DDBJ databases">
        <title>Draft Genome Sequence of Aeromonas sobria Strain 08005, Isolated from Sick Rana catesbeiana.</title>
        <authorList>
            <person name="Yang Q."/>
        </authorList>
    </citation>
    <scope>NUCLEOTIDE SEQUENCE [LARGE SCALE GENOMIC DNA]</scope>
    <source>
        <strain evidence="5 6">08005</strain>
    </source>
</reference>
<evidence type="ECO:0000256" key="1">
    <source>
        <dbReference type="ARBA" id="ARBA00001946"/>
    </source>
</evidence>
<evidence type="ECO:0000256" key="2">
    <source>
        <dbReference type="ARBA" id="ARBA00022801"/>
    </source>
</evidence>
<dbReference type="GO" id="GO:0005829">
    <property type="term" value="C:cytosol"/>
    <property type="evidence" value="ECO:0007669"/>
    <property type="project" value="TreeGrafter"/>
</dbReference>
<dbReference type="GeneID" id="58923939"/>
<dbReference type="AlphaFoldDB" id="A0A1S2CVX6"/>
<dbReference type="InterPro" id="IPR020476">
    <property type="entry name" value="Nudix_hydrolase"/>
</dbReference>
<evidence type="ECO:0000313" key="5">
    <source>
        <dbReference type="EMBL" id="OHY91811.1"/>
    </source>
</evidence>
<gene>
    <name evidence="5" type="ORF">BJD16_15595</name>
</gene>
<keyword evidence="2 3" id="KW-0378">Hydrolase</keyword>
<dbReference type="PROSITE" id="PS00893">
    <property type="entry name" value="NUDIX_BOX"/>
    <property type="match status" value="1"/>
</dbReference>
<accession>A0A1S2CVX6</accession>
<dbReference type="PRINTS" id="PR00502">
    <property type="entry name" value="NUDIXFAMILY"/>
</dbReference>
<dbReference type="Gene3D" id="3.90.79.10">
    <property type="entry name" value="Nucleoside Triphosphate Pyrophosphohydrolase"/>
    <property type="match status" value="1"/>
</dbReference>
<dbReference type="EMBL" id="MKFU01000019">
    <property type="protein sequence ID" value="OHY91811.1"/>
    <property type="molecule type" value="Genomic_DNA"/>
</dbReference>
<organism evidence="5 6">
    <name type="scientific">Aeromonas sobria</name>
    <dbReference type="NCBI Taxonomy" id="646"/>
    <lineage>
        <taxon>Bacteria</taxon>
        <taxon>Pseudomonadati</taxon>
        <taxon>Pseudomonadota</taxon>
        <taxon>Gammaproteobacteria</taxon>
        <taxon>Aeromonadales</taxon>
        <taxon>Aeromonadaceae</taxon>
        <taxon>Aeromonas</taxon>
    </lineage>
</organism>
<dbReference type="OrthoDB" id="9787476at2"/>
<dbReference type="Pfam" id="PF00293">
    <property type="entry name" value="NUDIX"/>
    <property type="match status" value="1"/>
</dbReference>
<dbReference type="PANTHER" id="PTHR16099">
    <property type="entry name" value="8-OXO-DGTP DIPHOSPHATES NUDT15"/>
    <property type="match status" value="1"/>
</dbReference>
<dbReference type="InterPro" id="IPR000086">
    <property type="entry name" value="NUDIX_hydrolase_dom"/>
</dbReference>
<protein>
    <submittedName>
        <fullName evidence="5">ADP-ribose pyrophosphatase</fullName>
    </submittedName>
</protein>
<comment type="caution">
    <text evidence="5">The sequence shown here is derived from an EMBL/GenBank/DDBJ whole genome shotgun (WGS) entry which is preliminary data.</text>
</comment>
<proteinExistence type="inferred from homology"/>
<dbReference type="GO" id="GO:0035539">
    <property type="term" value="F:8-oxo-7,8-dihydrodeoxyguanosine triphosphate pyrophosphatase activity"/>
    <property type="evidence" value="ECO:0007669"/>
    <property type="project" value="TreeGrafter"/>
</dbReference>
<evidence type="ECO:0000313" key="6">
    <source>
        <dbReference type="Proteomes" id="UP000179934"/>
    </source>
</evidence>
<dbReference type="PANTHER" id="PTHR16099:SF5">
    <property type="entry name" value="NUCLEOTIDE TRIPHOSPHATE DIPHOSPHATASE NUDT15"/>
    <property type="match status" value="1"/>
</dbReference>
<dbReference type="RefSeq" id="WP_042023488.1">
    <property type="nucleotide sequence ID" value="NZ_CDBW01000042.1"/>
</dbReference>
<comment type="similarity">
    <text evidence="3">Belongs to the Nudix hydrolase family.</text>
</comment>